<dbReference type="InterPro" id="IPR051681">
    <property type="entry name" value="Ser/Thr_Kinases-Pseudokinases"/>
</dbReference>
<evidence type="ECO:0000256" key="5">
    <source>
        <dbReference type="RuleBase" id="RU000304"/>
    </source>
</evidence>
<dbReference type="GO" id="GO:0005524">
    <property type="term" value="F:ATP binding"/>
    <property type="evidence" value="ECO:0007669"/>
    <property type="project" value="UniProtKB-UniRule"/>
</dbReference>
<dbReference type="Gene3D" id="3.30.200.20">
    <property type="entry name" value="Phosphorylase Kinase, domain 1"/>
    <property type="match status" value="1"/>
</dbReference>
<dbReference type="InterPro" id="IPR001245">
    <property type="entry name" value="Ser-Thr/Tyr_kinase_cat_dom"/>
</dbReference>
<dbReference type="InterPro" id="IPR011009">
    <property type="entry name" value="Kinase-like_dom_sf"/>
</dbReference>
<evidence type="ECO:0000256" key="2">
    <source>
        <dbReference type="ARBA" id="ARBA00022741"/>
    </source>
</evidence>
<dbReference type="InterPro" id="IPR017441">
    <property type="entry name" value="Protein_kinase_ATP_BS"/>
</dbReference>
<evidence type="ECO:0000256" key="4">
    <source>
        <dbReference type="PROSITE-ProRule" id="PRU10141"/>
    </source>
</evidence>
<dbReference type="Gene3D" id="1.10.510.10">
    <property type="entry name" value="Transferase(Phosphotransferase) domain 1"/>
    <property type="match status" value="1"/>
</dbReference>
<evidence type="ECO:0000256" key="1">
    <source>
        <dbReference type="ARBA" id="ARBA00022527"/>
    </source>
</evidence>
<dbReference type="PANTHER" id="PTHR44329">
    <property type="entry name" value="SERINE/THREONINE-PROTEIN KINASE TNNI3K-RELATED"/>
    <property type="match status" value="1"/>
</dbReference>
<dbReference type="PROSITE" id="PS00107">
    <property type="entry name" value="PROTEIN_KINASE_ATP"/>
    <property type="match status" value="1"/>
</dbReference>
<reference evidence="7" key="1">
    <citation type="submission" date="2021-12" db="EMBL/GenBank/DDBJ databases">
        <title>Prjna785345.</title>
        <authorList>
            <person name="Rujirawat T."/>
            <person name="Krajaejun T."/>
        </authorList>
    </citation>
    <scope>NUCLEOTIDE SEQUENCE</scope>
    <source>
        <strain evidence="7">Pi057C3</strain>
    </source>
</reference>
<organism evidence="7 8">
    <name type="scientific">Pythium insidiosum</name>
    <name type="common">Pythiosis disease agent</name>
    <dbReference type="NCBI Taxonomy" id="114742"/>
    <lineage>
        <taxon>Eukaryota</taxon>
        <taxon>Sar</taxon>
        <taxon>Stramenopiles</taxon>
        <taxon>Oomycota</taxon>
        <taxon>Peronosporomycetes</taxon>
        <taxon>Pythiales</taxon>
        <taxon>Pythiaceae</taxon>
        <taxon>Pythium</taxon>
    </lineage>
</organism>
<evidence type="ECO:0000313" key="8">
    <source>
        <dbReference type="Proteomes" id="UP001209570"/>
    </source>
</evidence>
<keyword evidence="2 4" id="KW-0547">Nucleotide-binding</keyword>
<dbReference type="Proteomes" id="UP001209570">
    <property type="component" value="Unassembled WGS sequence"/>
</dbReference>
<dbReference type="SMART" id="SM00220">
    <property type="entry name" value="S_TKc"/>
    <property type="match status" value="1"/>
</dbReference>
<feature type="binding site" evidence="4">
    <location>
        <position position="31"/>
    </location>
    <ligand>
        <name>ATP</name>
        <dbReference type="ChEBI" id="CHEBI:30616"/>
    </ligand>
</feature>
<keyword evidence="1 5" id="KW-0723">Serine/threonine-protein kinase</keyword>
<comment type="caution">
    <text evidence="7">The sequence shown here is derived from an EMBL/GenBank/DDBJ whole genome shotgun (WGS) entry which is preliminary data.</text>
</comment>
<evidence type="ECO:0000259" key="6">
    <source>
        <dbReference type="PROSITE" id="PS50011"/>
    </source>
</evidence>
<dbReference type="InterPro" id="IPR000719">
    <property type="entry name" value="Prot_kinase_dom"/>
</dbReference>
<name>A0AAD5L4R9_PYTIN</name>
<keyword evidence="3 4" id="KW-0067">ATP-binding</keyword>
<keyword evidence="1 5" id="KW-0808">Transferase</keyword>
<dbReference type="Pfam" id="PF07714">
    <property type="entry name" value="PK_Tyr_Ser-Thr"/>
    <property type="match status" value="1"/>
</dbReference>
<feature type="domain" description="Protein kinase" evidence="6">
    <location>
        <begin position="4"/>
        <end position="205"/>
    </location>
</feature>
<dbReference type="SUPFAM" id="SSF56112">
    <property type="entry name" value="Protein kinase-like (PK-like)"/>
    <property type="match status" value="1"/>
</dbReference>
<dbReference type="PROSITE" id="PS50011">
    <property type="entry name" value="PROTEIN_KINASE_DOM"/>
    <property type="match status" value="1"/>
</dbReference>
<evidence type="ECO:0000313" key="7">
    <source>
        <dbReference type="EMBL" id="KAJ0389439.1"/>
    </source>
</evidence>
<protein>
    <recommendedName>
        <fullName evidence="6">Protein kinase domain-containing protein</fullName>
    </recommendedName>
</protein>
<gene>
    <name evidence="7" type="ORF">P43SY_011813</name>
</gene>
<dbReference type="EMBL" id="JAKCXM010003827">
    <property type="protein sequence ID" value="KAJ0389439.1"/>
    <property type="molecule type" value="Genomic_DNA"/>
</dbReference>
<keyword evidence="8" id="KW-1185">Reference proteome</keyword>
<sequence length="205" mass="22992">MDALEFGQHIGRGGYGEVFYGKYREREVAIKRLLPQHRQNAGRVDAFLAEAKMMAGLEHERIVTLVGVSWTSPSDVCVVSEFMAGGDLRSALTEFSYQRRPVGFDAEKLKIAVHIAHALTYLHSLEDIVLHRDLKSRNVLLNEAYDAKLTDFGASRERADYTMTAGVGSSFWMAPEVMLGQHYDESADVYSFGVMLSELDTHEMP</sequence>
<proteinExistence type="inferred from homology"/>
<accession>A0AAD5L4R9</accession>
<dbReference type="GO" id="GO:0004674">
    <property type="term" value="F:protein serine/threonine kinase activity"/>
    <property type="evidence" value="ECO:0007669"/>
    <property type="project" value="UniProtKB-KW"/>
</dbReference>
<comment type="similarity">
    <text evidence="5">Belongs to the protein kinase superfamily.</text>
</comment>
<keyword evidence="1 5" id="KW-0418">Kinase</keyword>
<dbReference type="InterPro" id="IPR008271">
    <property type="entry name" value="Ser/Thr_kinase_AS"/>
</dbReference>
<dbReference type="PROSITE" id="PS00108">
    <property type="entry name" value="PROTEIN_KINASE_ST"/>
    <property type="match status" value="1"/>
</dbReference>
<evidence type="ECO:0000256" key="3">
    <source>
        <dbReference type="ARBA" id="ARBA00022840"/>
    </source>
</evidence>
<dbReference type="AlphaFoldDB" id="A0AAD5L4R9"/>
<dbReference type="PANTHER" id="PTHR44329:SF214">
    <property type="entry name" value="PROTEIN KINASE DOMAIN-CONTAINING PROTEIN"/>
    <property type="match status" value="1"/>
</dbReference>